<feature type="non-terminal residue" evidence="1">
    <location>
        <position position="1"/>
    </location>
</feature>
<dbReference type="AlphaFoldDB" id="A0A1I9GAL6"/>
<dbReference type="EMBL" id="LN860609">
    <property type="protein sequence ID" value="CDQ07561.1"/>
    <property type="molecule type" value="Genomic_DNA"/>
</dbReference>
<organism evidence="1">
    <name type="scientific">Brugia malayi</name>
    <name type="common">Filarial nematode worm</name>
    <dbReference type="NCBI Taxonomy" id="6279"/>
    <lineage>
        <taxon>Eukaryota</taxon>
        <taxon>Metazoa</taxon>
        <taxon>Ecdysozoa</taxon>
        <taxon>Nematoda</taxon>
        <taxon>Chromadorea</taxon>
        <taxon>Rhabditida</taxon>
        <taxon>Spirurina</taxon>
        <taxon>Spiruromorpha</taxon>
        <taxon>Filarioidea</taxon>
        <taxon>Onchocercidae</taxon>
        <taxon>Brugia</taxon>
    </lineage>
</organism>
<accession>A0A1I9GAL6</accession>
<sequence length="52" mass="5487">VGPAYVGNTDHPGHDERLVTAVEVDGAHRAISCETGRTNLGQWGGALRMNVT</sequence>
<gene>
    <name evidence="1" type="primary">Bm11880</name>
    <name evidence="1" type="ORF">BM_Bm11880</name>
</gene>
<proteinExistence type="predicted"/>
<reference evidence="1" key="2">
    <citation type="submission" date="2012-12" db="EMBL/GenBank/DDBJ databases">
        <authorList>
            <consortium name="WormBase Consortium"/>
            <person name="Ghedin E."/>
            <person name="Paulini M."/>
        </authorList>
    </citation>
    <scope>NUCLEOTIDE SEQUENCE</scope>
    <source>
        <strain evidence="1">FR3</strain>
    </source>
</reference>
<protein>
    <submittedName>
        <fullName evidence="1">Bm11880</fullName>
    </submittedName>
</protein>
<name>A0A1I9GAL6_BRUMA</name>
<evidence type="ECO:0000313" key="1">
    <source>
        <dbReference type="EMBL" id="CDQ07561.1"/>
    </source>
</evidence>
<reference evidence="1" key="1">
    <citation type="journal article" date="2007" name="Science">
        <title>Draft genome of the filarial nematode parasite Brugia malayi.</title>
        <authorList>
            <person name="Ghedin E."/>
            <person name="Wang S."/>
            <person name="Spiro D."/>
            <person name="Caler E."/>
            <person name="Zhao Q."/>
            <person name="Crabtree J."/>
            <person name="Allen J.E."/>
            <person name="Delcher A.L."/>
            <person name="Guiliano D.B."/>
            <person name="Miranda-Saavedra D."/>
            <person name="Angiuoli S.V."/>
            <person name="Creasy T."/>
            <person name="Amedeo P."/>
            <person name="Haas B."/>
            <person name="El-Sayed N.M."/>
            <person name="Wortman J.R."/>
            <person name="Feldblyum T."/>
            <person name="Tallon L."/>
            <person name="Schatz M."/>
            <person name="Shumway M."/>
            <person name="Koo H."/>
            <person name="Salzberg S.L."/>
            <person name="Schobel S."/>
            <person name="Pertea M."/>
            <person name="Pop M."/>
            <person name="White O."/>
            <person name="Barton G.J."/>
            <person name="Carlow C.K."/>
            <person name="Crawford M.J."/>
            <person name="Daub J."/>
            <person name="Dimmic M.W."/>
            <person name="Estes C.F."/>
            <person name="Foster J.M."/>
            <person name="Ganatra M."/>
            <person name="Gregory W.F."/>
            <person name="Johnson N.M."/>
            <person name="Jin J."/>
            <person name="Komuniecki R."/>
            <person name="Korf I."/>
            <person name="Kumar S."/>
            <person name="Laney S."/>
            <person name="Li B.W."/>
            <person name="Li W."/>
            <person name="Lindblom T.H."/>
            <person name="Lustigman S."/>
            <person name="Ma D."/>
            <person name="Maina C.V."/>
            <person name="Martin D.M."/>
            <person name="McCarter J.P."/>
            <person name="McReynolds L."/>
            <person name="Mitreva M."/>
            <person name="Nutman T.B."/>
            <person name="Parkinson J."/>
            <person name="Peregrin-Alvarez J.M."/>
            <person name="Poole C."/>
            <person name="Ren Q."/>
            <person name="Saunders L."/>
            <person name="Sluder A.E."/>
            <person name="Smith K."/>
            <person name="Stanke M."/>
            <person name="Unnasch T.R."/>
            <person name="Ware J."/>
            <person name="Wei A.D."/>
            <person name="Weil G."/>
            <person name="Williams D.J."/>
            <person name="Zhang Y."/>
            <person name="Williams S.A."/>
            <person name="Fraser-Liggett C."/>
            <person name="Slatko B."/>
            <person name="Blaxter M.L."/>
            <person name="Scott A.L."/>
        </authorList>
    </citation>
    <scope>NUCLEOTIDE SEQUENCE</scope>
    <source>
        <strain evidence="1">FR3</strain>
    </source>
</reference>